<evidence type="ECO:0000313" key="12">
    <source>
        <dbReference type="EMBL" id="KDR69565.1"/>
    </source>
</evidence>
<protein>
    <submittedName>
        <fullName evidence="12">Uncharacterized protein</fullName>
    </submittedName>
</protein>
<comment type="similarity">
    <text evidence="3">Belongs to the PIGG/PIGN/PIGO family. PIGO subfamily.</text>
</comment>
<dbReference type="OrthoDB" id="272139at2759"/>
<keyword evidence="13" id="KW-1185">Reference proteome</keyword>
<keyword evidence="9 11" id="KW-0472">Membrane</keyword>
<comment type="subcellular location">
    <subcellularLocation>
        <location evidence="1">Endoplasmic reticulum membrane</location>
        <topology evidence="1">Multi-pass membrane protein</topology>
    </subcellularLocation>
</comment>
<evidence type="ECO:0000256" key="5">
    <source>
        <dbReference type="ARBA" id="ARBA00022679"/>
    </source>
</evidence>
<evidence type="ECO:0000256" key="3">
    <source>
        <dbReference type="ARBA" id="ARBA00008695"/>
    </source>
</evidence>
<feature type="transmembrane region" description="Helical" evidence="11">
    <location>
        <begin position="510"/>
        <end position="528"/>
    </location>
</feature>
<keyword evidence="10" id="KW-0325">Glycoprotein</keyword>
<evidence type="ECO:0000256" key="9">
    <source>
        <dbReference type="ARBA" id="ARBA00023136"/>
    </source>
</evidence>
<feature type="transmembrane region" description="Helical" evidence="11">
    <location>
        <begin position="874"/>
        <end position="900"/>
    </location>
</feature>
<evidence type="ECO:0000256" key="7">
    <source>
        <dbReference type="ARBA" id="ARBA00022824"/>
    </source>
</evidence>
<keyword evidence="8 11" id="KW-1133">Transmembrane helix</keyword>
<dbReference type="AlphaFoldDB" id="A0A067SF58"/>
<dbReference type="Pfam" id="PF01663">
    <property type="entry name" value="Phosphodiest"/>
    <property type="match status" value="1"/>
</dbReference>
<evidence type="ECO:0000256" key="6">
    <source>
        <dbReference type="ARBA" id="ARBA00022692"/>
    </source>
</evidence>
<feature type="transmembrane region" description="Helical" evidence="11">
    <location>
        <begin position="478"/>
        <end position="498"/>
    </location>
</feature>
<feature type="transmembrane region" description="Helical" evidence="11">
    <location>
        <begin position="563"/>
        <end position="582"/>
    </location>
</feature>
<dbReference type="GO" id="GO:0051377">
    <property type="term" value="F:mannose-ethanolamine phosphotransferase activity"/>
    <property type="evidence" value="ECO:0007669"/>
    <property type="project" value="InterPro"/>
</dbReference>
<dbReference type="Proteomes" id="UP000027222">
    <property type="component" value="Unassembled WGS sequence"/>
</dbReference>
<evidence type="ECO:0000256" key="11">
    <source>
        <dbReference type="SAM" id="Phobius"/>
    </source>
</evidence>
<feature type="transmembrane region" description="Helical" evidence="11">
    <location>
        <begin position="834"/>
        <end position="854"/>
    </location>
</feature>
<dbReference type="UniPathway" id="UPA00196"/>
<gene>
    <name evidence="12" type="ORF">GALMADRAFT_77322</name>
</gene>
<evidence type="ECO:0000313" key="13">
    <source>
        <dbReference type="Proteomes" id="UP000027222"/>
    </source>
</evidence>
<feature type="transmembrane region" description="Helical" evidence="11">
    <location>
        <begin position="589"/>
        <end position="608"/>
    </location>
</feature>
<feature type="transmembrane region" description="Helical" evidence="11">
    <location>
        <begin position="707"/>
        <end position="727"/>
    </location>
</feature>
<keyword evidence="6 11" id="KW-0812">Transmembrane</keyword>
<keyword evidence="7" id="KW-0256">Endoplasmic reticulum</keyword>
<dbReference type="InterPro" id="IPR037675">
    <property type="entry name" value="PIG-O_N"/>
</dbReference>
<feature type="transmembrane region" description="Helical" evidence="11">
    <location>
        <begin position="934"/>
        <end position="956"/>
    </location>
</feature>
<dbReference type="GO" id="GO:0005789">
    <property type="term" value="C:endoplasmic reticulum membrane"/>
    <property type="evidence" value="ECO:0007669"/>
    <property type="project" value="UniProtKB-SubCell"/>
</dbReference>
<dbReference type="HOGENOM" id="CLU_004298_1_1_1"/>
<evidence type="ECO:0000256" key="2">
    <source>
        <dbReference type="ARBA" id="ARBA00004687"/>
    </source>
</evidence>
<comment type="pathway">
    <text evidence="2">Glycolipid biosynthesis; glycosylphosphatidylinositol-anchor biosynthesis.</text>
</comment>
<dbReference type="CDD" id="cd16023">
    <property type="entry name" value="GPI_EPT_3"/>
    <property type="match status" value="1"/>
</dbReference>
<reference evidence="13" key="1">
    <citation type="journal article" date="2014" name="Proc. Natl. Acad. Sci. U.S.A.">
        <title>Extensive sampling of basidiomycete genomes demonstrates inadequacy of the white-rot/brown-rot paradigm for wood decay fungi.</title>
        <authorList>
            <person name="Riley R."/>
            <person name="Salamov A.A."/>
            <person name="Brown D.W."/>
            <person name="Nagy L.G."/>
            <person name="Floudas D."/>
            <person name="Held B.W."/>
            <person name="Levasseur A."/>
            <person name="Lombard V."/>
            <person name="Morin E."/>
            <person name="Otillar R."/>
            <person name="Lindquist E.A."/>
            <person name="Sun H."/>
            <person name="LaButti K.M."/>
            <person name="Schmutz J."/>
            <person name="Jabbour D."/>
            <person name="Luo H."/>
            <person name="Baker S.E."/>
            <person name="Pisabarro A.G."/>
            <person name="Walton J.D."/>
            <person name="Blanchette R.A."/>
            <person name="Henrissat B."/>
            <person name="Martin F."/>
            <person name="Cullen D."/>
            <person name="Hibbett D.S."/>
            <person name="Grigoriev I.V."/>
        </authorList>
    </citation>
    <scope>NUCLEOTIDE SEQUENCE [LARGE SCALE GENOMIC DNA]</scope>
    <source>
        <strain evidence="13">CBS 339.88</strain>
    </source>
</reference>
<dbReference type="InterPro" id="IPR017850">
    <property type="entry name" value="Alkaline_phosphatase_core_sf"/>
</dbReference>
<feature type="transmembrane region" description="Helical" evidence="11">
    <location>
        <begin position="971"/>
        <end position="993"/>
    </location>
</feature>
<dbReference type="STRING" id="685588.A0A067SF58"/>
<name>A0A067SF58_GALM3</name>
<evidence type="ECO:0000256" key="4">
    <source>
        <dbReference type="ARBA" id="ARBA00022502"/>
    </source>
</evidence>
<dbReference type="PANTHER" id="PTHR23071:SF1">
    <property type="entry name" value="GPI ETHANOLAMINE PHOSPHATE TRANSFERASE 3"/>
    <property type="match status" value="1"/>
</dbReference>
<dbReference type="SUPFAM" id="SSF53649">
    <property type="entry name" value="Alkaline phosphatase-like"/>
    <property type="match status" value="1"/>
</dbReference>
<dbReference type="EMBL" id="KL142401">
    <property type="protein sequence ID" value="KDR69565.1"/>
    <property type="molecule type" value="Genomic_DNA"/>
</dbReference>
<evidence type="ECO:0000256" key="10">
    <source>
        <dbReference type="ARBA" id="ARBA00023180"/>
    </source>
</evidence>
<sequence length="1013" mass="111720">MLASRLGLLLWLFLLHGVGIYLFAKGFFQPRLPFSNTSTCVKTNCGVRPTHKRAVLLIIDSLRFDFIAPNPPTPQSPFHHSVLTLPSELTAKYPDRSFIFNAYADPPTITLQRIKSIMTGSLPTFGDVANSFGGSPIAEDSFLSQLKRAGKKLAFMGDNTWTSVFPDAFEPNMTFAYDPFNADDLHTVDNGVIEHLFPLLSDPSHPFDLLIGHFLGVDHAGHRVGSDHPRMKAKLEEMNEVLTRIVQRLEEDTLLVVLGDHGMDRSGNHGGDSILETSSAMWVYSHSTPLSDLSSNPPPALLQFANFPGSETPYRSVQQIDILPTLSLLLGVPIPYSNLGSVIPELFWRISWDGKRVLDLALQANAEQIQEYLETYRSSAITGGELDEAWPNLQTGFRGIHTAAISTDPRSLTSIDFNDFNRLALATCRAVWTQFNPLFMGLGLLVMGTSLCASWIIYAGLADLKNPFDAWMKRVLRLALRGTGGGAFVGLAVCSYFSDFMPGFNVFDKGLLFAALSSSGSVIISSSPKITTDSLKRPPIIIFLHSLALLSKSFTIWEDRLVLILLITSIAPYLFTGFSTPSKRLRNQILGYSLLFAVCVRLMAFSTVCREEQYPFCDVTFFVSASEQLSPEIMRYLAVPVAVLLPWVANQFLEVPGADPSMAKTRYFVFLGPVLVASAVGWVIEWADSALVLGNGWSAALREARSWIGRAAFLWICLGGGVYWYYLNAQTRPSTGFTGKEEETQARSRMVRHRHGADSIGTSYLFFWNLFFGLVYMSMQLTGQVVLALSLISLLSFFNLQLRVSEAHHLQASLSSSLNTSPTPIKPTYTTFKAVLPIALLGFHALYTTGHQTTISSIQLKAAFVLSADVSYPWSFICLVLNSSGPMFLFGLAAPLSVFWKRPYTCMPQNEGQHTDLTDKSDIEDEQIKCETMLAALAVTVYHLAVVFGAAAGSLISRQSPMLWKVSGPRFITAVLQLLTVDSAVIIGIVMCTEREIGRGSERRKDIAVVGTK</sequence>
<evidence type="ECO:0000256" key="8">
    <source>
        <dbReference type="ARBA" id="ARBA00022989"/>
    </source>
</evidence>
<dbReference type="InterPro" id="IPR039524">
    <property type="entry name" value="PIGO/GPI13"/>
</dbReference>
<accession>A0A067SF58</accession>
<dbReference type="Gene3D" id="3.40.720.10">
    <property type="entry name" value="Alkaline Phosphatase, subunit A"/>
    <property type="match status" value="1"/>
</dbReference>
<keyword evidence="5" id="KW-0808">Transferase</keyword>
<dbReference type="PANTHER" id="PTHR23071">
    <property type="entry name" value="PHOSPHATIDYLINOSITOL GLYCAN"/>
    <property type="match status" value="1"/>
</dbReference>
<feature type="transmembrane region" description="Helical" evidence="11">
    <location>
        <begin position="757"/>
        <end position="779"/>
    </location>
</feature>
<feature type="transmembrane region" description="Helical" evidence="11">
    <location>
        <begin position="785"/>
        <end position="802"/>
    </location>
</feature>
<evidence type="ECO:0000256" key="1">
    <source>
        <dbReference type="ARBA" id="ARBA00004477"/>
    </source>
</evidence>
<dbReference type="InterPro" id="IPR002591">
    <property type="entry name" value="Phosphodiest/P_Trfase"/>
</dbReference>
<feature type="transmembrane region" description="Helical" evidence="11">
    <location>
        <begin position="665"/>
        <end position="687"/>
    </location>
</feature>
<organism evidence="12 13">
    <name type="scientific">Galerina marginata (strain CBS 339.88)</name>
    <dbReference type="NCBI Taxonomy" id="685588"/>
    <lineage>
        <taxon>Eukaryota</taxon>
        <taxon>Fungi</taxon>
        <taxon>Dikarya</taxon>
        <taxon>Basidiomycota</taxon>
        <taxon>Agaricomycotina</taxon>
        <taxon>Agaricomycetes</taxon>
        <taxon>Agaricomycetidae</taxon>
        <taxon>Agaricales</taxon>
        <taxon>Agaricineae</taxon>
        <taxon>Strophariaceae</taxon>
        <taxon>Galerina</taxon>
    </lineage>
</organism>
<proteinExistence type="inferred from homology"/>
<keyword evidence="4" id="KW-0337">GPI-anchor biosynthesis</keyword>
<dbReference type="GO" id="GO:0006506">
    <property type="term" value="P:GPI anchor biosynthetic process"/>
    <property type="evidence" value="ECO:0007669"/>
    <property type="project" value="UniProtKB-UniPathway"/>
</dbReference>
<feature type="transmembrane region" description="Helical" evidence="11">
    <location>
        <begin position="438"/>
        <end position="458"/>
    </location>
</feature>